<evidence type="ECO:0000259" key="10">
    <source>
        <dbReference type="Pfam" id="PF02397"/>
    </source>
</evidence>
<organism evidence="11 12">
    <name type="scientific">Niveispirillum cyanobacteriorum</name>
    <dbReference type="NCBI Taxonomy" id="1612173"/>
    <lineage>
        <taxon>Bacteria</taxon>
        <taxon>Pseudomonadati</taxon>
        <taxon>Pseudomonadota</taxon>
        <taxon>Alphaproteobacteria</taxon>
        <taxon>Rhodospirillales</taxon>
        <taxon>Azospirillaceae</taxon>
        <taxon>Niveispirillum</taxon>
    </lineage>
</organism>
<dbReference type="GO" id="GO:0016780">
    <property type="term" value="F:phosphotransferase activity, for other substituted phosphate groups"/>
    <property type="evidence" value="ECO:0007669"/>
    <property type="project" value="TreeGrafter"/>
</dbReference>
<dbReference type="PANTHER" id="PTHR30576">
    <property type="entry name" value="COLANIC BIOSYNTHESIS UDP-GLUCOSE LIPID CARRIER TRANSFERASE"/>
    <property type="match status" value="1"/>
</dbReference>
<feature type="domain" description="Bacterial sugar transferase" evidence="10">
    <location>
        <begin position="62"/>
        <end position="252"/>
    </location>
</feature>
<evidence type="ECO:0000256" key="4">
    <source>
        <dbReference type="ARBA" id="ARBA00022679"/>
    </source>
</evidence>
<feature type="transmembrane region" description="Helical" evidence="9">
    <location>
        <begin position="64"/>
        <end position="87"/>
    </location>
</feature>
<comment type="similarity">
    <text evidence="2">Belongs to the bacterial sugar transferase family.</text>
</comment>
<keyword evidence="8" id="KW-0270">Exopolysaccharide synthesis</keyword>
<evidence type="ECO:0000256" key="2">
    <source>
        <dbReference type="ARBA" id="ARBA00006464"/>
    </source>
</evidence>
<name>A0A2K9NE70_9PROT</name>
<reference evidence="11 12" key="1">
    <citation type="submission" date="2017-12" db="EMBL/GenBank/DDBJ databases">
        <title>Genomes of bacteria within cyanobacterial aggregates.</title>
        <authorList>
            <person name="Cai H."/>
        </authorList>
    </citation>
    <scope>NUCLEOTIDE SEQUENCE [LARGE SCALE GENOMIC DNA]</scope>
    <source>
        <strain evidence="11 12">TH16</strain>
    </source>
</reference>
<dbReference type="InterPro" id="IPR003362">
    <property type="entry name" value="Bact_transf"/>
</dbReference>
<gene>
    <name evidence="11" type="ORF">C0V82_14375</name>
</gene>
<dbReference type="PANTHER" id="PTHR30576:SF4">
    <property type="entry name" value="UNDECAPRENYL-PHOSPHATE GALACTOSE PHOSPHOTRANSFERASE"/>
    <property type="match status" value="1"/>
</dbReference>
<keyword evidence="7 9" id="KW-0472">Membrane</keyword>
<evidence type="ECO:0000313" key="12">
    <source>
        <dbReference type="Proteomes" id="UP000234752"/>
    </source>
</evidence>
<dbReference type="Proteomes" id="UP000234752">
    <property type="component" value="Chromosome eg_1"/>
</dbReference>
<dbReference type="GO" id="GO:0005886">
    <property type="term" value="C:plasma membrane"/>
    <property type="evidence" value="ECO:0007669"/>
    <property type="project" value="UniProtKB-SubCell"/>
</dbReference>
<keyword evidence="4 11" id="KW-0808">Transferase</keyword>
<comment type="subcellular location">
    <subcellularLocation>
        <location evidence="1">Cell membrane</location>
    </subcellularLocation>
</comment>
<evidence type="ECO:0000256" key="5">
    <source>
        <dbReference type="ARBA" id="ARBA00022692"/>
    </source>
</evidence>
<sequence>MERIMASQAFTAPLSRQAVLVGASAGGRGYDWHRLHAAAIDQHLDRERRPAVRQNPATRISKRLFDIAASASLLALLSPLFLTLAVLAKRDGGPVLFGHRRVGARGQPFKCWKFRTMVPNAEAVLARLLSTDPAARAEWERDFKLRDDPRVTKVGRFLRTTSLDELPQLLNVLAGDMSLVGPRPIVADEVRRYGAAFHDYSRCRPGITGVWQISGRNDTGYGERVRLDRDYARNWSFLSDLRVLLRTPSAVLRRDGAY</sequence>
<evidence type="ECO:0000256" key="7">
    <source>
        <dbReference type="ARBA" id="ARBA00023136"/>
    </source>
</evidence>
<keyword evidence="12" id="KW-1185">Reference proteome</keyword>
<dbReference type="KEGG" id="ncb:C0V82_14375"/>
<dbReference type="EMBL" id="CP025611">
    <property type="protein sequence ID" value="AUN31292.1"/>
    <property type="molecule type" value="Genomic_DNA"/>
</dbReference>
<evidence type="ECO:0000256" key="6">
    <source>
        <dbReference type="ARBA" id="ARBA00022989"/>
    </source>
</evidence>
<protein>
    <submittedName>
        <fullName evidence="11">UDP-phosphate galactose phosphotransferase</fullName>
    </submittedName>
</protein>
<dbReference type="AlphaFoldDB" id="A0A2K9NE70"/>
<keyword evidence="6 9" id="KW-1133">Transmembrane helix</keyword>
<dbReference type="Pfam" id="PF02397">
    <property type="entry name" value="Bac_transf"/>
    <property type="match status" value="1"/>
</dbReference>
<keyword evidence="5 9" id="KW-0812">Transmembrane</keyword>
<proteinExistence type="inferred from homology"/>
<evidence type="ECO:0000256" key="3">
    <source>
        <dbReference type="ARBA" id="ARBA00022475"/>
    </source>
</evidence>
<dbReference type="OrthoDB" id="9808602at2"/>
<accession>A0A2K9NE70</accession>
<dbReference type="GO" id="GO:0000271">
    <property type="term" value="P:polysaccharide biosynthetic process"/>
    <property type="evidence" value="ECO:0007669"/>
    <property type="project" value="UniProtKB-KW"/>
</dbReference>
<evidence type="ECO:0000256" key="8">
    <source>
        <dbReference type="ARBA" id="ARBA00023169"/>
    </source>
</evidence>
<keyword evidence="3" id="KW-1003">Cell membrane</keyword>
<evidence type="ECO:0000256" key="9">
    <source>
        <dbReference type="SAM" id="Phobius"/>
    </source>
</evidence>
<evidence type="ECO:0000256" key="1">
    <source>
        <dbReference type="ARBA" id="ARBA00004236"/>
    </source>
</evidence>
<evidence type="ECO:0000313" key="11">
    <source>
        <dbReference type="EMBL" id="AUN31292.1"/>
    </source>
</evidence>